<dbReference type="GO" id="GO:0004888">
    <property type="term" value="F:transmembrane signaling receptor activity"/>
    <property type="evidence" value="ECO:0007669"/>
    <property type="project" value="InterPro"/>
</dbReference>
<dbReference type="InterPro" id="IPR000609">
    <property type="entry name" value="7TM_GPCR_serpentine_rcpt_Srg"/>
</dbReference>
<evidence type="ECO:0000256" key="1">
    <source>
        <dbReference type="ARBA" id="ARBA00004141"/>
    </source>
</evidence>
<keyword evidence="4 6" id="KW-1133">Transmembrane helix</keyword>
<comment type="subcellular location">
    <subcellularLocation>
        <location evidence="1">Membrane</location>
        <topology evidence="1">Multi-pass membrane protein</topology>
    </subcellularLocation>
</comment>
<sequence length="114" mass="12675">MLSLLFKNFAFSLGSVRDTDISKKLTKIALTTGFVYSGLLFWNILNAVNTSFNILPDEYASSISYSVLSTVSDMGSLALPYILLIYDANIKRDFIVFKKSRNEISTTMPVIVSS</sequence>
<evidence type="ECO:0000256" key="5">
    <source>
        <dbReference type="ARBA" id="ARBA00023136"/>
    </source>
</evidence>
<evidence type="ECO:0000256" key="3">
    <source>
        <dbReference type="ARBA" id="ARBA00022692"/>
    </source>
</evidence>
<gene>
    <name evidence="7" type="primary">Cnig_chr_V.g17716</name>
    <name evidence="7" type="ORF">B9Z55_017716</name>
</gene>
<dbReference type="GO" id="GO:0007606">
    <property type="term" value="P:sensory perception of chemical stimulus"/>
    <property type="evidence" value="ECO:0007669"/>
    <property type="project" value="UniProtKB-UniRule"/>
</dbReference>
<keyword evidence="5 6" id="KW-0472">Membrane</keyword>
<keyword evidence="8" id="KW-1185">Reference proteome</keyword>
<keyword evidence="3 6" id="KW-0812">Transmembrane</keyword>
<evidence type="ECO:0000256" key="6">
    <source>
        <dbReference type="RuleBase" id="RU280813"/>
    </source>
</evidence>
<proteinExistence type="inferred from homology"/>
<accession>A0A2G5TB76</accession>
<dbReference type="Pfam" id="PF02118">
    <property type="entry name" value="Srg"/>
    <property type="match status" value="1"/>
</dbReference>
<organism evidence="7 8">
    <name type="scientific">Caenorhabditis nigoni</name>
    <dbReference type="NCBI Taxonomy" id="1611254"/>
    <lineage>
        <taxon>Eukaryota</taxon>
        <taxon>Metazoa</taxon>
        <taxon>Ecdysozoa</taxon>
        <taxon>Nematoda</taxon>
        <taxon>Chromadorea</taxon>
        <taxon>Rhabditida</taxon>
        <taxon>Rhabditina</taxon>
        <taxon>Rhabditomorpha</taxon>
        <taxon>Rhabditoidea</taxon>
        <taxon>Rhabditidae</taxon>
        <taxon>Peloderinae</taxon>
        <taxon>Caenorhabditis</taxon>
    </lineage>
</organism>
<dbReference type="AlphaFoldDB" id="A0A2G5TB76"/>
<comment type="caution">
    <text evidence="7">The sequence shown here is derived from an EMBL/GenBank/DDBJ whole genome shotgun (WGS) entry which is preliminary data.</text>
</comment>
<feature type="transmembrane region" description="Helical" evidence="6">
    <location>
        <begin position="25"/>
        <end position="45"/>
    </location>
</feature>
<feature type="transmembrane region" description="Helical" evidence="6">
    <location>
        <begin position="65"/>
        <end position="86"/>
    </location>
</feature>
<comment type="caution">
    <text evidence="6">Lacks conserved residue(s) required for the propagation of feature annotation.</text>
</comment>
<comment type="similarity">
    <text evidence="2 6">Belongs to the nematode receptor-like protein srg family.</text>
</comment>
<dbReference type="PANTHER" id="PTHR31114">
    <property type="entry name" value="SERPENTINE RECEPTOR CLASS GAMMA"/>
    <property type="match status" value="1"/>
</dbReference>
<reference evidence="8" key="1">
    <citation type="submission" date="2017-10" db="EMBL/GenBank/DDBJ databases">
        <title>Rapid genome shrinkage in a self-fertile nematode reveals novel sperm competition proteins.</title>
        <authorList>
            <person name="Yin D."/>
            <person name="Schwarz E.M."/>
            <person name="Thomas C.G."/>
            <person name="Felde R.L."/>
            <person name="Korf I.F."/>
            <person name="Cutter A.D."/>
            <person name="Schartner C.M."/>
            <person name="Ralston E.J."/>
            <person name="Meyer B.J."/>
            <person name="Haag E.S."/>
        </authorList>
    </citation>
    <scope>NUCLEOTIDE SEQUENCE [LARGE SCALE GENOMIC DNA]</scope>
    <source>
        <strain evidence="8">JU1422</strain>
    </source>
</reference>
<dbReference type="EMBL" id="PDUG01000005">
    <property type="protein sequence ID" value="PIC24341.1"/>
    <property type="molecule type" value="Genomic_DNA"/>
</dbReference>
<evidence type="ECO:0000256" key="4">
    <source>
        <dbReference type="ARBA" id="ARBA00022989"/>
    </source>
</evidence>
<dbReference type="PANTHER" id="PTHR31114:SF3">
    <property type="entry name" value="SERPENTINE RECEPTOR CLASS GAMMA-RELATED"/>
    <property type="match status" value="1"/>
</dbReference>
<name>A0A2G5TB76_9PELO</name>
<evidence type="ECO:0000256" key="2">
    <source>
        <dbReference type="ARBA" id="ARBA00005692"/>
    </source>
</evidence>
<dbReference type="OrthoDB" id="5847711at2759"/>
<dbReference type="InterPro" id="IPR052880">
    <property type="entry name" value="NRL-Serpentine_Class_Gamma"/>
</dbReference>
<dbReference type="GO" id="GO:0016020">
    <property type="term" value="C:membrane"/>
    <property type="evidence" value="ECO:0007669"/>
    <property type="project" value="UniProtKB-SubCell"/>
</dbReference>
<protein>
    <recommendedName>
        <fullName evidence="6">Serpentine receptor class gamma</fullName>
    </recommendedName>
</protein>
<evidence type="ECO:0000313" key="7">
    <source>
        <dbReference type="EMBL" id="PIC24341.1"/>
    </source>
</evidence>
<dbReference type="Proteomes" id="UP000230233">
    <property type="component" value="Chromosome V"/>
</dbReference>
<evidence type="ECO:0000313" key="8">
    <source>
        <dbReference type="Proteomes" id="UP000230233"/>
    </source>
</evidence>